<dbReference type="KEGG" id="acom:CEW83_17085"/>
<protein>
    <submittedName>
        <fullName evidence="1">Uncharacterized protein</fullName>
    </submittedName>
</protein>
<organism evidence="1 2">
    <name type="scientific">Parazoarcus communis</name>
    <dbReference type="NCBI Taxonomy" id="41977"/>
    <lineage>
        <taxon>Bacteria</taxon>
        <taxon>Pseudomonadati</taxon>
        <taxon>Pseudomonadota</taxon>
        <taxon>Betaproteobacteria</taxon>
        <taxon>Rhodocyclales</taxon>
        <taxon>Zoogloeaceae</taxon>
        <taxon>Parazoarcus</taxon>
    </lineage>
</organism>
<dbReference type="EMBL" id="CP022187">
    <property type="protein sequence ID" value="AWI76717.1"/>
    <property type="molecule type" value="Genomic_DNA"/>
</dbReference>
<dbReference type="AlphaFoldDB" id="A0A2U8GSP4"/>
<evidence type="ECO:0000313" key="2">
    <source>
        <dbReference type="Proteomes" id="UP000244930"/>
    </source>
</evidence>
<proteinExistence type="predicted"/>
<dbReference type="RefSeq" id="WP_108950416.1">
    <property type="nucleotide sequence ID" value="NZ_CP022187.1"/>
</dbReference>
<reference evidence="1 2" key="1">
    <citation type="submission" date="2017-06" db="EMBL/GenBank/DDBJ databases">
        <title>Azoarcus.</title>
        <authorList>
            <person name="Woo J.-H."/>
            <person name="Kim H.-S."/>
        </authorList>
    </citation>
    <scope>NUCLEOTIDE SEQUENCE [LARGE SCALE GENOMIC DNA]</scope>
    <source>
        <strain evidence="1 2">TSPY31</strain>
    </source>
</reference>
<gene>
    <name evidence="1" type="ORF">CEW83_17085</name>
</gene>
<dbReference type="Proteomes" id="UP000244930">
    <property type="component" value="Chromosome"/>
</dbReference>
<keyword evidence="2" id="KW-1185">Reference proteome</keyword>
<evidence type="ECO:0000313" key="1">
    <source>
        <dbReference type="EMBL" id="AWI76717.1"/>
    </source>
</evidence>
<name>A0A2U8GSP4_9RHOO</name>
<accession>A0A2U8GSP4</accession>
<sequence length="101" mass="11413">MLEVTGVVVLVVAGLAASYFRGMRKKVDGLALAEAEPARVARLYLRRVSDVNAFWLHMQTTDGRKYCIAAPWELEDTLARLERVGLRLSQDEVRYLNQSFA</sequence>